<dbReference type="InParanoid" id="G7DX39"/>
<keyword evidence="7 11" id="KW-1133">Transmembrane helix</keyword>
<dbReference type="RefSeq" id="XP_014566633.1">
    <property type="nucleotide sequence ID" value="XM_014711147.1"/>
</dbReference>
<gene>
    <name evidence="12" type="primary">Mo01791</name>
    <name evidence="12" type="ORF">E5Q_01791</name>
</gene>
<dbReference type="AlphaFoldDB" id="G7DX39"/>
<keyword evidence="6" id="KW-0681">Retinal protein</keyword>
<feature type="transmembrane region" description="Helical" evidence="11">
    <location>
        <begin position="112"/>
        <end position="130"/>
    </location>
</feature>
<dbReference type="FunFam" id="1.20.1070.10:FF:000160">
    <property type="entry name" value="Related to Opsin-1"/>
    <property type="match status" value="1"/>
</dbReference>
<keyword evidence="9 11" id="KW-0472">Membrane</keyword>
<dbReference type="GO" id="GO:0005783">
    <property type="term" value="C:endoplasmic reticulum"/>
    <property type="evidence" value="ECO:0007669"/>
    <property type="project" value="TreeGrafter"/>
</dbReference>
<dbReference type="InterPro" id="IPR001425">
    <property type="entry name" value="Arc/bac/fun_rhodopsins"/>
</dbReference>
<comment type="similarity">
    <text evidence="2">Belongs to the archaeal/bacterial/fungal opsin family.</text>
</comment>
<feature type="transmembrane region" description="Helical" evidence="11">
    <location>
        <begin position="162"/>
        <end position="185"/>
    </location>
</feature>
<keyword evidence="3" id="KW-0600">Photoreceptor protein</keyword>
<dbReference type="PANTHER" id="PTHR28286:SF2">
    <property type="entry name" value="BACTERIORHODOPSIN _OPSIN, NOPA (EUROFUNG)"/>
    <property type="match status" value="1"/>
</dbReference>
<evidence type="ECO:0000256" key="4">
    <source>
        <dbReference type="ARBA" id="ARBA00022606"/>
    </source>
</evidence>
<evidence type="ECO:0000256" key="1">
    <source>
        <dbReference type="ARBA" id="ARBA00004141"/>
    </source>
</evidence>
<proteinExistence type="inferred from homology"/>
<evidence type="ECO:0000313" key="13">
    <source>
        <dbReference type="Proteomes" id="UP000009131"/>
    </source>
</evidence>
<dbReference type="SUPFAM" id="SSF81321">
    <property type="entry name" value="Family A G protein-coupled receptor-like"/>
    <property type="match status" value="1"/>
</dbReference>
<keyword evidence="5 11" id="KW-0812">Transmembrane</keyword>
<dbReference type="GO" id="GO:0009881">
    <property type="term" value="F:photoreceptor activity"/>
    <property type="evidence" value="ECO:0007669"/>
    <property type="project" value="UniProtKB-KW"/>
</dbReference>
<evidence type="ECO:0000256" key="5">
    <source>
        <dbReference type="ARBA" id="ARBA00022692"/>
    </source>
</evidence>
<reference evidence="12 13" key="1">
    <citation type="journal article" date="2011" name="J. Gen. Appl. Microbiol.">
        <title>Draft genome sequencing of the enigmatic basidiomycete Mixia osmundae.</title>
        <authorList>
            <person name="Nishida H."/>
            <person name="Nagatsuka Y."/>
            <person name="Sugiyama J."/>
        </authorList>
    </citation>
    <scope>NUCLEOTIDE SEQUENCE [LARGE SCALE GENOMIC DNA]</scope>
    <source>
        <strain evidence="13">CBS 9802 / IAM 14324 / JCM 22182 / KY 12970</strain>
    </source>
</reference>
<dbReference type="PROSITE" id="PS00950">
    <property type="entry name" value="BACTERIAL_OPSIN_1"/>
    <property type="match status" value="1"/>
</dbReference>
<protein>
    <recommendedName>
        <fullName evidence="14">Opsin-1</fullName>
    </recommendedName>
</protein>
<evidence type="ECO:0000256" key="9">
    <source>
        <dbReference type="ARBA" id="ARBA00023136"/>
    </source>
</evidence>
<dbReference type="OMA" id="ILWTAYP"/>
<dbReference type="InterPro" id="IPR018229">
    <property type="entry name" value="Rhodopsin_retinal_BS"/>
</dbReference>
<dbReference type="GO" id="GO:0007602">
    <property type="term" value="P:phototransduction"/>
    <property type="evidence" value="ECO:0007669"/>
    <property type="project" value="UniProtKB-KW"/>
</dbReference>
<dbReference type="SMART" id="SM01021">
    <property type="entry name" value="Bac_rhodopsin"/>
    <property type="match status" value="1"/>
</dbReference>
<evidence type="ECO:0000256" key="8">
    <source>
        <dbReference type="ARBA" id="ARBA00022991"/>
    </source>
</evidence>
<keyword evidence="4" id="KW-0716">Sensory transduction</keyword>
<evidence type="ECO:0000313" key="12">
    <source>
        <dbReference type="EMBL" id="GAA95136.1"/>
    </source>
</evidence>
<evidence type="ECO:0008006" key="14">
    <source>
        <dbReference type="Google" id="ProtNLM"/>
    </source>
</evidence>
<keyword evidence="10" id="KW-0675">Receptor</keyword>
<evidence type="ECO:0000256" key="3">
    <source>
        <dbReference type="ARBA" id="ARBA00022543"/>
    </source>
</evidence>
<evidence type="ECO:0000256" key="6">
    <source>
        <dbReference type="ARBA" id="ARBA00022925"/>
    </source>
</evidence>
<evidence type="ECO:0000256" key="7">
    <source>
        <dbReference type="ARBA" id="ARBA00022989"/>
    </source>
</evidence>
<feature type="transmembrane region" description="Helical" evidence="11">
    <location>
        <begin position="40"/>
        <end position="60"/>
    </location>
</feature>
<feature type="transmembrane region" description="Helical" evidence="11">
    <location>
        <begin position="197"/>
        <end position="221"/>
    </location>
</feature>
<dbReference type="FunCoup" id="G7DX39">
    <property type="interactions" value="58"/>
</dbReference>
<dbReference type="HOGENOM" id="CLU_054785_0_0_1"/>
<dbReference type="CDD" id="cd15028">
    <property type="entry name" value="7tm_Opsin-1_euk"/>
    <property type="match status" value="1"/>
</dbReference>
<reference evidence="12 13" key="2">
    <citation type="journal article" date="2012" name="Open Biol.">
        <title>Characteristics of nucleosomes and linker DNA regions on the genome of the basidiomycete Mixia osmundae revealed by mono- and dinucleosome mapping.</title>
        <authorList>
            <person name="Nishida H."/>
            <person name="Kondo S."/>
            <person name="Matsumoto T."/>
            <person name="Suzuki Y."/>
            <person name="Yoshikawa H."/>
            <person name="Taylor T.D."/>
            <person name="Sugiyama J."/>
        </authorList>
    </citation>
    <scope>NUCLEOTIDE SEQUENCE [LARGE SCALE GENOMIC DNA]</scope>
    <source>
        <strain evidence="13">CBS 9802 / IAM 14324 / JCM 22182 / KY 12970</strain>
    </source>
</reference>
<comment type="caution">
    <text evidence="12">The sequence shown here is derived from an EMBL/GenBank/DDBJ whole genome shotgun (WGS) entry which is preliminary data.</text>
</comment>
<name>G7DX39_MIXOS</name>
<evidence type="ECO:0000256" key="10">
    <source>
        <dbReference type="ARBA" id="ARBA00023170"/>
    </source>
</evidence>
<organism evidence="12 13">
    <name type="scientific">Mixia osmundae (strain CBS 9802 / IAM 14324 / JCM 22182 / KY 12970)</name>
    <dbReference type="NCBI Taxonomy" id="764103"/>
    <lineage>
        <taxon>Eukaryota</taxon>
        <taxon>Fungi</taxon>
        <taxon>Dikarya</taxon>
        <taxon>Basidiomycota</taxon>
        <taxon>Pucciniomycotina</taxon>
        <taxon>Mixiomycetes</taxon>
        <taxon>Mixiales</taxon>
        <taxon>Mixiaceae</taxon>
        <taxon>Mixia</taxon>
    </lineage>
</organism>
<dbReference type="Pfam" id="PF01036">
    <property type="entry name" value="Bac_rhodopsin"/>
    <property type="match status" value="1"/>
</dbReference>
<keyword evidence="13" id="KW-1185">Reference proteome</keyword>
<accession>G7DX39</accession>
<evidence type="ECO:0000256" key="2">
    <source>
        <dbReference type="ARBA" id="ARBA00008130"/>
    </source>
</evidence>
<dbReference type="Proteomes" id="UP000009131">
    <property type="component" value="Unassembled WGS sequence"/>
</dbReference>
<dbReference type="eggNOG" id="ENOG502RZKV">
    <property type="taxonomic scope" value="Eukaryota"/>
</dbReference>
<dbReference type="OrthoDB" id="536545at2759"/>
<comment type="subcellular location">
    <subcellularLocation>
        <location evidence="1">Membrane</location>
        <topology evidence="1">Multi-pass membrane protein</topology>
    </subcellularLocation>
</comment>
<dbReference type="Gene3D" id="1.20.1070.10">
    <property type="entry name" value="Rhodopsin 7-helix transmembrane proteins"/>
    <property type="match status" value="1"/>
</dbReference>
<dbReference type="GO" id="GO:0005216">
    <property type="term" value="F:monoatomic ion channel activity"/>
    <property type="evidence" value="ECO:0007669"/>
    <property type="project" value="InterPro"/>
</dbReference>
<dbReference type="GO" id="GO:0005886">
    <property type="term" value="C:plasma membrane"/>
    <property type="evidence" value="ECO:0007669"/>
    <property type="project" value="TreeGrafter"/>
</dbReference>
<feature type="transmembrane region" description="Helical" evidence="11">
    <location>
        <begin position="137"/>
        <end position="156"/>
    </location>
</feature>
<dbReference type="PANTHER" id="PTHR28286">
    <property type="match status" value="1"/>
</dbReference>
<dbReference type="EMBL" id="BABT02000054">
    <property type="protein sequence ID" value="GAA95136.1"/>
    <property type="molecule type" value="Genomic_DNA"/>
</dbReference>
<keyword evidence="8" id="KW-0157">Chromophore</keyword>
<evidence type="ECO:0000256" key="11">
    <source>
        <dbReference type="SAM" id="Phobius"/>
    </source>
</evidence>
<dbReference type="PRINTS" id="PR00251">
    <property type="entry name" value="BACTRLOPSIN"/>
</dbReference>
<sequence length="323" mass="35767">METILAQGLEAFKKHNDPPSIPDIPHLDGLVRITEAGKRTLWITFVVMAVASLIFLLMSFRQPAKARIFHHVTFFITATAAVSYYCMASGMGNAIIKAPGNHAFREVYYARYLDWLITTPLLLLDCCLLAGVPAAEIVLIILADIGMILTGLLAGVDDGRTTRWGLFTISCLFFLYVLWGLLFSARNTAFGKSDRVGKLYLGIAVYTAVLWIAYPVVWAFAEGTNSITGDTEVLAYAILDIAAKAVFGGWLLLAHENVEETKIQLPNSWVTAPNSGYGRVSQQRRMLSSSSRPRKRDGRSHSSLVSLNTIYAPTRFMSWSCWC</sequence>
<feature type="transmembrane region" description="Helical" evidence="11">
    <location>
        <begin position="72"/>
        <end position="92"/>
    </location>
</feature>
<feature type="transmembrane region" description="Helical" evidence="11">
    <location>
        <begin position="233"/>
        <end position="253"/>
    </location>
</feature>